<keyword evidence="1" id="KW-1133">Transmembrane helix</keyword>
<dbReference type="RefSeq" id="WP_168931868.1">
    <property type="nucleotide sequence ID" value="NZ_JABAFV010000026.1"/>
</dbReference>
<feature type="transmembrane region" description="Helical" evidence="1">
    <location>
        <begin position="7"/>
        <end position="25"/>
    </location>
</feature>
<comment type="caution">
    <text evidence="2">The sequence shown here is derived from an EMBL/GenBank/DDBJ whole genome shotgun (WGS) entry which is preliminary data.</text>
</comment>
<dbReference type="Proteomes" id="UP000588071">
    <property type="component" value="Unassembled WGS sequence"/>
</dbReference>
<protein>
    <submittedName>
        <fullName evidence="2">Uncharacterized protein</fullName>
    </submittedName>
</protein>
<organism evidence="2 3">
    <name type="scientific">Enterococcus cecorum</name>
    <dbReference type="NCBI Taxonomy" id="44008"/>
    <lineage>
        <taxon>Bacteria</taxon>
        <taxon>Bacillati</taxon>
        <taxon>Bacillota</taxon>
        <taxon>Bacilli</taxon>
        <taxon>Lactobacillales</taxon>
        <taxon>Enterococcaceae</taxon>
        <taxon>Enterococcus</taxon>
    </lineage>
</organism>
<accession>A0A7X9NNN6</accession>
<name>A0A7X9NNN6_9ENTE</name>
<dbReference type="EMBL" id="JABAFV010000026">
    <property type="protein sequence ID" value="NME50690.1"/>
    <property type="molecule type" value="Genomic_DNA"/>
</dbReference>
<reference evidence="2 3" key="1">
    <citation type="submission" date="2020-04" db="EMBL/GenBank/DDBJ databases">
        <authorList>
            <person name="Hitch T.C.A."/>
            <person name="Wylensek D."/>
            <person name="Clavel T."/>
        </authorList>
    </citation>
    <scope>NUCLEOTIDE SEQUENCE [LARGE SCALE GENOMIC DNA]</scope>
    <source>
        <strain evidence="2 3">WCA-380-WT-3C</strain>
    </source>
</reference>
<keyword evidence="1" id="KW-0812">Transmembrane</keyword>
<keyword evidence="1" id="KW-0472">Membrane</keyword>
<evidence type="ECO:0000256" key="1">
    <source>
        <dbReference type="SAM" id="Phobius"/>
    </source>
</evidence>
<evidence type="ECO:0000313" key="2">
    <source>
        <dbReference type="EMBL" id="NME50690.1"/>
    </source>
</evidence>
<dbReference type="AlphaFoldDB" id="A0A7X9NNN6"/>
<proteinExistence type="predicted"/>
<sequence length="106" mass="12775">MKRKNKIEKYLIIFICIFILGGIFIHSTPKLAVRWGLIRMFDIKAALTADINEESKYNYNWTKYYYVKCTDNPEKYRFPFVVEQFVFLYFCTDIDHTPTQHSNIED</sequence>
<gene>
    <name evidence="2" type="ORF">HF857_10800</name>
</gene>
<evidence type="ECO:0000313" key="3">
    <source>
        <dbReference type="Proteomes" id="UP000588071"/>
    </source>
</evidence>